<gene>
    <name evidence="2" type="ORF">FZC76_12190</name>
</gene>
<proteinExistence type="predicted"/>
<feature type="transmembrane region" description="Helical" evidence="1">
    <location>
        <begin position="150"/>
        <end position="179"/>
    </location>
</feature>
<feature type="transmembrane region" description="Helical" evidence="1">
    <location>
        <begin position="30"/>
        <end position="51"/>
    </location>
</feature>
<evidence type="ECO:0000313" key="2">
    <source>
        <dbReference type="EMBL" id="TYS68476.1"/>
    </source>
</evidence>
<name>A0A5D4T2U5_9BACI</name>
<organism evidence="2 3">
    <name type="scientific">Sutcliffiella horikoshii</name>
    <dbReference type="NCBI Taxonomy" id="79883"/>
    <lineage>
        <taxon>Bacteria</taxon>
        <taxon>Bacillati</taxon>
        <taxon>Bacillota</taxon>
        <taxon>Bacilli</taxon>
        <taxon>Bacillales</taxon>
        <taxon>Bacillaceae</taxon>
        <taxon>Sutcliffiella</taxon>
    </lineage>
</organism>
<dbReference type="OrthoDB" id="9788195at2"/>
<evidence type="ECO:0000313" key="3">
    <source>
        <dbReference type="Proteomes" id="UP000322524"/>
    </source>
</evidence>
<accession>A0A5D4T2U5</accession>
<dbReference type="PANTHER" id="PTHR36833">
    <property type="entry name" value="SLR0610 PROTEIN-RELATED"/>
    <property type="match status" value="1"/>
</dbReference>
<keyword evidence="1" id="KW-1133">Transmembrane helix</keyword>
<feature type="transmembrane region" description="Helical" evidence="1">
    <location>
        <begin position="233"/>
        <end position="255"/>
    </location>
</feature>
<dbReference type="InterPro" id="IPR010390">
    <property type="entry name" value="ABC-2_transporter-like"/>
</dbReference>
<keyword evidence="1" id="KW-0812">Transmembrane</keyword>
<feature type="transmembrane region" description="Helical" evidence="1">
    <location>
        <begin position="63"/>
        <end position="84"/>
    </location>
</feature>
<dbReference type="RefSeq" id="WP_148988434.1">
    <property type="nucleotide sequence ID" value="NZ_VTEV01000004.1"/>
</dbReference>
<keyword evidence="1" id="KW-0472">Membrane</keyword>
<dbReference type="Proteomes" id="UP000322524">
    <property type="component" value="Unassembled WGS sequence"/>
</dbReference>
<protein>
    <submittedName>
        <fullName evidence="2">ABC transporter permease</fullName>
    </submittedName>
</protein>
<feature type="transmembrane region" description="Helical" evidence="1">
    <location>
        <begin position="199"/>
        <end position="221"/>
    </location>
</feature>
<dbReference type="STRING" id="79883.GCA_001636495_02575"/>
<dbReference type="AlphaFoldDB" id="A0A5D4T2U5"/>
<feature type="transmembrane region" description="Helical" evidence="1">
    <location>
        <begin position="124"/>
        <end position="143"/>
    </location>
</feature>
<dbReference type="EMBL" id="VTEV01000004">
    <property type="protein sequence ID" value="TYS68476.1"/>
    <property type="molecule type" value="Genomic_DNA"/>
</dbReference>
<evidence type="ECO:0000256" key="1">
    <source>
        <dbReference type="SAM" id="Phobius"/>
    </source>
</evidence>
<comment type="caution">
    <text evidence="2">The sequence shown here is derived from an EMBL/GenBank/DDBJ whole genome shotgun (WGS) entry which is preliminary data.</text>
</comment>
<dbReference type="Pfam" id="PF06182">
    <property type="entry name" value="ABC2_membrane_6"/>
    <property type="match status" value="1"/>
</dbReference>
<sequence length="267" mass="31166">MWKKCNRYMFLYGKYFSNHLKVMMEYKADFFIGLFSVMVQQFTALFFLKIVFDHIEVLKGWTFYEILFIYAIAFLGRSIHHIFFDNLWTLGWQYIRSGNFDRLLLRPVNPLFQIVAERVQQDGFGQLIIGGIVLTIASVNLEIEWTIQSLLLLVVFIISSGILFVAINLFFITFSFWMVDSLPIVVSVFQLSEFARYPLTIYPKAVTLIITWLIPYGFTAYYPATYFFEKESVVAMALITPAIALLSFVIAYWFWNRGIRAFTSTGS</sequence>
<dbReference type="PANTHER" id="PTHR36833:SF1">
    <property type="entry name" value="INTEGRAL MEMBRANE TRANSPORT PROTEIN"/>
    <property type="match status" value="1"/>
</dbReference>
<reference evidence="2 3" key="1">
    <citation type="submission" date="2019-08" db="EMBL/GenBank/DDBJ databases">
        <title>Bacillus genomes from the desert of Cuatro Cienegas, Coahuila.</title>
        <authorList>
            <person name="Olmedo-Alvarez G."/>
        </authorList>
    </citation>
    <scope>NUCLEOTIDE SEQUENCE [LARGE SCALE GENOMIC DNA]</scope>
    <source>
        <strain evidence="2 3">CH28_1T</strain>
    </source>
</reference>